<dbReference type="PANTHER" id="PTHR30605">
    <property type="entry name" value="ANHYDRO-N-ACETYLMURAMIC ACID KINASE"/>
    <property type="match status" value="1"/>
</dbReference>
<proteinExistence type="inferred from homology"/>
<dbReference type="EMBL" id="CP000934">
    <property type="protein sequence ID" value="ACE83411.1"/>
    <property type="molecule type" value="Genomic_DNA"/>
</dbReference>
<keyword evidence="1" id="KW-0119">Carbohydrate metabolism</keyword>
<dbReference type="eggNOG" id="COG2377">
    <property type="taxonomic scope" value="Bacteria"/>
</dbReference>
<dbReference type="GO" id="GO:0016773">
    <property type="term" value="F:phosphotransferase activity, alcohol group as acceptor"/>
    <property type="evidence" value="ECO:0007669"/>
    <property type="project" value="UniProtKB-UniRule"/>
</dbReference>
<keyword evidence="1" id="KW-0547">Nucleotide-binding</keyword>
<dbReference type="Pfam" id="PF03702">
    <property type="entry name" value="AnmK"/>
    <property type="match status" value="1"/>
</dbReference>
<feature type="binding site" evidence="1">
    <location>
        <begin position="14"/>
        <end position="21"/>
    </location>
    <ligand>
        <name>ATP</name>
        <dbReference type="ChEBI" id="CHEBI:30616"/>
    </ligand>
</feature>
<dbReference type="CDD" id="cd24050">
    <property type="entry name" value="ASKHA_NBD_ANMK"/>
    <property type="match status" value="1"/>
</dbReference>
<keyword evidence="1" id="KW-0418">Kinase</keyword>
<evidence type="ECO:0000313" key="3">
    <source>
        <dbReference type="Proteomes" id="UP000001036"/>
    </source>
</evidence>
<dbReference type="AlphaFoldDB" id="B3PL77"/>
<reference evidence="2 3" key="1">
    <citation type="journal article" date="2008" name="J. Bacteriol.">
        <title>Insights into plant cell wall degradation from the genome sequence of the soil bacterium Cellvibrio japonicus.</title>
        <authorList>
            <person name="Deboy R.T."/>
            <person name="Mongodin E.F."/>
            <person name="Fouts D.E."/>
            <person name="Tailford L.E."/>
            <person name="Khouri H."/>
            <person name="Emerson J.B."/>
            <person name="Mohamoud Y."/>
            <person name="Watkins K."/>
            <person name="Henrissat B."/>
            <person name="Gilbert H.J."/>
            <person name="Nelson K.E."/>
        </authorList>
    </citation>
    <scope>NUCLEOTIDE SEQUENCE [LARGE SCALE GENOMIC DNA]</scope>
    <source>
        <strain evidence="2 3">Ueda107</strain>
    </source>
</reference>
<comment type="function">
    <text evidence="1">Catalyzes the specific phosphorylation of 1,6-anhydro-N-acetylmuramic acid (anhMurNAc) with the simultaneous cleavage of the 1,6-anhydro ring, generating MurNAc-6-P. Is required for the utilization of anhMurNAc either imported from the medium or derived from its own cell wall murein, and thus plays a role in cell wall recycling.</text>
</comment>
<keyword evidence="1" id="KW-0808">Transferase</keyword>
<comment type="pathway">
    <text evidence="1">Amino-sugar metabolism; 1,6-anhydro-N-acetylmuramate degradation.</text>
</comment>
<dbReference type="Proteomes" id="UP000001036">
    <property type="component" value="Chromosome"/>
</dbReference>
<dbReference type="UniPathway" id="UPA00544"/>
<evidence type="ECO:0000313" key="2">
    <source>
        <dbReference type="EMBL" id="ACE83411.1"/>
    </source>
</evidence>
<comment type="catalytic activity">
    <reaction evidence="1">
        <text>1,6-anhydro-N-acetyl-beta-muramate + ATP + H2O = N-acetyl-D-muramate 6-phosphate + ADP + H(+)</text>
        <dbReference type="Rhea" id="RHEA:24952"/>
        <dbReference type="ChEBI" id="CHEBI:15377"/>
        <dbReference type="ChEBI" id="CHEBI:15378"/>
        <dbReference type="ChEBI" id="CHEBI:30616"/>
        <dbReference type="ChEBI" id="CHEBI:58690"/>
        <dbReference type="ChEBI" id="CHEBI:58722"/>
        <dbReference type="ChEBI" id="CHEBI:456216"/>
        <dbReference type="EC" id="2.7.1.170"/>
    </reaction>
</comment>
<keyword evidence="3" id="KW-1185">Reference proteome</keyword>
<dbReference type="GO" id="GO:0009254">
    <property type="term" value="P:peptidoglycan turnover"/>
    <property type="evidence" value="ECO:0007669"/>
    <property type="project" value="UniProtKB-UniRule"/>
</dbReference>
<dbReference type="GO" id="GO:0016301">
    <property type="term" value="F:kinase activity"/>
    <property type="evidence" value="ECO:0007669"/>
    <property type="project" value="UniProtKB-KW"/>
</dbReference>
<dbReference type="InterPro" id="IPR043129">
    <property type="entry name" value="ATPase_NBD"/>
</dbReference>
<accession>B3PL77</accession>
<dbReference type="HOGENOM" id="CLU_038782_0_0_6"/>
<sequence>MPMDKRYFVGLMSGTSADAIDAVLVEPGNPPHLLASHSVAIPPQLRAQIHALSLPGTNEIDRLGSLDIELAELFARAVHELLQSASCHAGQIAAIGSHGQTIRHRPPQHNDPTYTGKTFTLQIGDPNTLAQLTGITTVADFRRRDMAAGGQGAPLVPAFHRTLFTVPGDGKDRVIVNIGGMANITWLGKEGSVMGFDTGPGNVLMDAWTQLHRQQPFDRDGVWAASGNIDSRLLNTLLEHPFFSLPAPKSTGREEFNLPWLEKALHKLPLPLSATDIQATLLALTVKTIAQPTHNLSHSAKEVILCGGGAYNRELLGHLRNELPNDTVCTSQDKGIAPEWIEAMAFAWLAEQTLNRRPGNLCAVTGARQEVILGGVYYA</sequence>
<dbReference type="GO" id="GO:0097175">
    <property type="term" value="P:1,6-anhydro-N-acetyl-beta-muramic acid catabolic process"/>
    <property type="evidence" value="ECO:0007669"/>
    <property type="project" value="UniProtKB-UniRule"/>
</dbReference>
<dbReference type="HAMAP" id="MF_01270">
    <property type="entry name" value="AnhMurNAc_kinase"/>
    <property type="match status" value="1"/>
</dbReference>
<dbReference type="InterPro" id="IPR005338">
    <property type="entry name" value="Anhydro_N_Ac-Mur_kinase"/>
</dbReference>
<dbReference type="RefSeq" id="WP_012486549.1">
    <property type="nucleotide sequence ID" value="NC_010995.1"/>
</dbReference>
<organism evidence="2 3">
    <name type="scientific">Cellvibrio japonicus (strain Ueda107)</name>
    <name type="common">Pseudomonas fluorescens subsp. cellulosa</name>
    <dbReference type="NCBI Taxonomy" id="498211"/>
    <lineage>
        <taxon>Bacteria</taxon>
        <taxon>Pseudomonadati</taxon>
        <taxon>Pseudomonadota</taxon>
        <taxon>Gammaproteobacteria</taxon>
        <taxon>Cellvibrionales</taxon>
        <taxon>Cellvibrionaceae</taxon>
        <taxon>Cellvibrio</taxon>
    </lineage>
</organism>
<dbReference type="SUPFAM" id="SSF53067">
    <property type="entry name" value="Actin-like ATPase domain"/>
    <property type="match status" value="1"/>
</dbReference>
<dbReference type="Gene3D" id="3.30.420.40">
    <property type="match status" value="2"/>
</dbReference>
<evidence type="ECO:0000256" key="1">
    <source>
        <dbReference type="HAMAP-Rule" id="MF_01270"/>
    </source>
</evidence>
<dbReference type="NCBIfam" id="NF007139">
    <property type="entry name" value="PRK09585.1-3"/>
    <property type="match status" value="1"/>
</dbReference>
<dbReference type="GO" id="GO:0005524">
    <property type="term" value="F:ATP binding"/>
    <property type="evidence" value="ECO:0007669"/>
    <property type="project" value="UniProtKB-UniRule"/>
</dbReference>
<dbReference type="UniPathway" id="UPA00343"/>
<name>B3PL77_CELJU</name>
<gene>
    <name evidence="1" type="primary">anmK</name>
    <name evidence="2" type="ordered locus">CJA_0889</name>
</gene>
<protein>
    <recommendedName>
        <fullName evidence="1">Anhydro-N-acetylmuramic acid kinase</fullName>
        <ecNumber evidence="1">2.7.1.170</ecNumber>
    </recommendedName>
    <alternativeName>
        <fullName evidence="1">AnhMurNAc kinase</fullName>
    </alternativeName>
</protein>
<dbReference type="STRING" id="498211.CJA_0889"/>
<dbReference type="EC" id="2.7.1.170" evidence="1"/>
<dbReference type="KEGG" id="cja:CJA_0889"/>
<dbReference type="PANTHER" id="PTHR30605:SF0">
    <property type="entry name" value="ANHYDRO-N-ACETYLMURAMIC ACID KINASE"/>
    <property type="match status" value="1"/>
</dbReference>
<dbReference type="GO" id="GO:0006040">
    <property type="term" value="P:amino sugar metabolic process"/>
    <property type="evidence" value="ECO:0007669"/>
    <property type="project" value="InterPro"/>
</dbReference>
<comment type="pathway">
    <text evidence="1">Cell wall biogenesis; peptidoglycan recycling.</text>
</comment>
<keyword evidence="1" id="KW-0067">ATP-binding</keyword>
<dbReference type="OrthoDB" id="9763949at2"/>
<dbReference type="NCBIfam" id="NF007148">
    <property type="entry name" value="PRK09585.3-2"/>
    <property type="match status" value="1"/>
</dbReference>
<comment type="similarity">
    <text evidence="1">Belongs to the anhydro-N-acetylmuramic acid kinase family.</text>
</comment>